<organism evidence="1 2">
    <name type="scientific">Lysobacter daejeonensis GH1-9</name>
    <dbReference type="NCBI Taxonomy" id="1385517"/>
    <lineage>
        <taxon>Bacteria</taxon>
        <taxon>Pseudomonadati</taxon>
        <taxon>Pseudomonadota</taxon>
        <taxon>Gammaproteobacteria</taxon>
        <taxon>Lysobacterales</taxon>
        <taxon>Lysobacteraceae</taxon>
        <taxon>Aerolutibacter</taxon>
    </lineage>
</organism>
<dbReference type="Proteomes" id="UP000029998">
    <property type="component" value="Unassembled WGS sequence"/>
</dbReference>
<dbReference type="RefSeq" id="WP_036136814.1">
    <property type="nucleotide sequence ID" value="NZ_AVPU01000011.1"/>
</dbReference>
<evidence type="ECO:0000313" key="2">
    <source>
        <dbReference type="Proteomes" id="UP000029998"/>
    </source>
</evidence>
<proteinExistence type="predicted"/>
<sequence>MPAINALRAPALVFSVLVGLGLAWPLAGHAQEAATASRIEQQMTPEQFRAAGLDRLTPEQLANLNAWLNRTLVVETQKAAAQAKQKVEEDSRGFLNFGSSEPILSRVSGEFRGFGQGRRYVLANGQEWEQVDAATLAGVRLAEPEVKIIPSMVGNAWYMQVGKYGTRAKVRRIK</sequence>
<gene>
    <name evidence="1" type="ORF">N800_06815</name>
</gene>
<accession>A0A0A0EX66</accession>
<protein>
    <submittedName>
        <fullName evidence="1">Uncharacterized protein</fullName>
    </submittedName>
</protein>
<dbReference type="AlphaFoldDB" id="A0A0A0EX66"/>
<name>A0A0A0EX66_9GAMM</name>
<evidence type="ECO:0000313" key="1">
    <source>
        <dbReference type="EMBL" id="KGM54683.1"/>
    </source>
</evidence>
<dbReference type="STRING" id="1385517.N800_06815"/>
<reference evidence="1 2" key="1">
    <citation type="submission" date="2013-08" db="EMBL/GenBank/DDBJ databases">
        <title>Genome sequencing of Lysobacter.</title>
        <authorList>
            <person name="Zhang S."/>
            <person name="Wang G."/>
        </authorList>
    </citation>
    <scope>NUCLEOTIDE SEQUENCE [LARGE SCALE GENOMIC DNA]</scope>
    <source>
        <strain evidence="1 2">GH1-9</strain>
    </source>
</reference>
<dbReference type="eggNOG" id="ENOG50311VW">
    <property type="taxonomic scope" value="Bacteria"/>
</dbReference>
<comment type="caution">
    <text evidence="1">The sequence shown here is derived from an EMBL/GenBank/DDBJ whole genome shotgun (WGS) entry which is preliminary data.</text>
</comment>
<dbReference type="EMBL" id="AVPU01000011">
    <property type="protein sequence ID" value="KGM54683.1"/>
    <property type="molecule type" value="Genomic_DNA"/>
</dbReference>
<keyword evidence="2" id="KW-1185">Reference proteome</keyword>